<keyword evidence="1" id="KW-0489">Methyltransferase</keyword>
<keyword evidence="2" id="KW-1185">Reference proteome</keyword>
<proteinExistence type="predicted"/>
<evidence type="ECO:0000313" key="1">
    <source>
        <dbReference type="EMBL" id="KAI9435668.1"/>
    </source>
</evidence>
<evidence type="ECO:0000313" key="2">
    <source>
        <dbReference type="Proteomes" id="UP001207468"/>
    </source>
</evidence>
<keyword evidence="1" id="KW-0808">Transferase</keyword>
<reference evidence="1" key="1">
    <citation type="submission" date="2021-03" db="EMBL/GenBank/DDBJ databases">
        <title>Evolutionary priming and transition to the ectomycorrhizal habit in an iconic lineage of mushroom-forming fungi: is preadaptation a requirement?</title>
        <authorList>
            <consortium name="DOE Joint Genome Institute"/>
            <person name="Looney B.P."/>
            <person name="Miyauchi S."/>
            <person name="Morin E."/>
            <person name="Drula E."/>
            <person name="Courty P.E."/>
            <person name="Chicoki N."/>
            <person name="Fauchery L."/>
            <person name="Kohler A."/>
            <person name="Kuo A."/>
            <person name="LaButti K."/>
            <person name="Pangilinan J."/>
            <person name="Lipzen A."/>
            <person name="Riley R."/>
            <person name="Andreopoulos W."/>
            <person name="He G."/>
            <person name="Johnson J."/>
            <person name="Barry K.W."/>
            <person name="Grigoriev I.V."/>
            <person name="Nagy L."/>
            <person name="Hibbett D."/>
            <person name="Henrissat B."/>
            <person name="Matheny P.B."/>
            <person name="Labbe J."/>
            <person name="Martin A.F."/>
        </authorList>
    </citation>
    <scope>NUCLEOTIDE SEQUENCE</scope>
    <source>
        <strain evidence="1">BPL698</strain>
    </source>
</reference>
<protein>
    <submittedName>
        <fullName evidence="1">Protein-(Glutamine-N5) methyltransferase</fullName>
    </submittedName>
</protein>
<dbReference type="Proteomes" id="UP001207468">
    <property type="component" value="Unassembled WGS sequence"/>
</dbReference>
<accession>A0ACC0TST3</accession>
<gene>
    <name evidence="1" type="ORF">F5148DRAFT_1154617</name>
</gene>
<sequence>MTMKEAYLRLLSRLYELYADREAATIADWVIEHITGMKRIDRIVHKNVLLSAPQQLQLADATERLLQHEPVQYVLGEAWFAGMRFYVDRNVLIPRPETEELVEWTTEEIRNTKYEVQNQQPTILDIGTGSGCIPIALYRQLLPNASVTALDVSEGALKVAKQNAIALAAAPIDFLLLDFLNEAEWQQLPLYDIITSNPPYIKQAEAASMNRNVLDFEPATALFVEDNDPLIFYRKIAAFGKTHLAAKGALFVEINEALGLATIDLFKSYGYQALLRQDLQGRDRMIKAWL</sequence>
<organism evidence="1 2">
    <name type="scientific">Russula earlei</name>
    <dbReference type="NCBI Taxonomy" id="71964"/>
    <lineage>
        <taxon>Eukaryota</taxon>
        <taxon>Fungi</taxon>
        <taxon>Dikarya</taxon>
        <taxon>Basidiomycota</taxon>
        <taxon>Agaricomycotina</taxon>
        <taxon>Agaricomycetes</taxon>
        <taxon>Russulales</taxon>
        <taxon>Russulaceae</taxon>
        <taxon>Russula</taxon>
    </lineage>
</organism>
<dbReference type="EMBL" id="JAGFNK010001035">
    <property type="protein sequence ID" value="KAI9435668.1"/>
    <property type="molecule type" value="Genomic_DNA"/>
</dbReference>
<comment type="caution">
    <text evidence="1">The sequence shown here is derived from an EMBL/GenBank/DDBJ whole genome shotgun (WGS) entry which is preliminary data.</text>
</comment>
<name>A0ACC0TST3_9AGAM</name>